<feature type="domain" description="WDR5-like beta-propeller" evidence="4">
    <location>
        <begin position="5"/>
        <end position="259"/>
    </location>
</feature>
<dbReference type="InterPro" id="IPR019775">
    <property type="entry name" value="WD40_repeat_CS"/>
</dbReference>
<dbReference type="PaxDb" id="35128-Thaps36367"/>
<keyword evidence="1 3" id="KW-0853">WD repeat</keyword>
<dbReference type="PRINTS" id="PR00320">
    <property type="entry name" value="GPROTEINBRPT"/>
</dbReference>
<dbReference type="KEGG" id="tps:THAPSDRAFT_36367"/>
<reference evidence="5 6" key="1">
    <citation type="journal article" date="2004" name="Science">
        <title>The genome of the diatom Thalassiosira pseudonana: ecology, evolution, and metabolism.</title>
        <authorList>
            <person name="Armbrust E.V."/>
            <person name="Berges J.A."/>
            <person name="Bowler C."/>
            <person name="Green B.R."/>
            <person name="Martinez D."/>
            <person name="Putnam N.H."/>
            <person name="Zhou S."/>
            <person name="Allen A.E."/>
            <person name="Apt K.E."/>
            <person name="Bechner M."/>
            <person name="Brzezinski M.A."/>
            <person name="Chaal B.K."/>
            <person name="Chiovitti A."/>
            <person name="Davis A.K."/>
            <person name="Demarest M.S."/>
            <person name="Detter J.C."/>
            <person name="Glavina T."/>
            <person name="Goodstein D."/>
            <person name="Hadi M.Z."/>
            <person name="Hellsten U."/>
            <person name="Hildebrand M."/>
            <person name="Jenkins B.D."/>
            <person name="Jurka J."/>
            <person name="Kapitonov V.V."/>
            <person name="Kroger N."/>
            <person name="Lau W.W."/>
            <person name="Lane T.W."/>
            <person name="Larimer F.W."/>
            <person name="Lippmeier J.C."/>
            <person name="Lucas S."/>
            <person name="Medina M."/>
            <person name="Montsant A."/>
            <person name="Obornik M."/>
            <person name="Parker M.S."/>
            <person name="Palenik B."/>
            <person name="Pazour G.J."/>
            <person name="Richardson P.M."/>
            <person name="Rynearson T.A."/>
            <person name="Saito M.A."/>
            <person name="Schwartz D.C."/>
            <person name="Thamatrakoln K."/>
            <person name="Valentin K."/>
            <person name="Vardi A."/>
            <person name="Wilkerson F.P."/>
            <person name="Rokhsar D.S."/>
        </authorList>
    </citation>
    <scope>NUCLEOTIDE SEQUENCE [LARGE SCALE GENOMIC DNA]</scope>
    <source>
        <strain evidence="5 6">CCMP1335</strain>
    </source>
</reference>
<dbReference type="GeneID" id="7446900"/>
<feature type="repeat" description="WD" evidence="3">
    <location>
        <begin position="90"/>
        <end position="131"/>
    </location>
</feature>
<evidence type="ECO:0000256" key="1">
    <source>
        <dbReference type="ARBA" id="ARBA00022574"/>
    </source>
</evidence>
<dbReference type="STRING" id="35128.B8C9S3"/>
<dbReference type="PROSITE" id="PS50082">
    <property type="entry name" value="WD_REPEATS_2"/>
    <property type="match status" value="4"/>
</dbReference>
<dbReference type="GO" id="GO:0042393">
    <property type="term" value="F:histone binding"/>
    <property type="evidence" value="ECO:0000318"/>
    <property type="project" value="GO_Central"/>
</dbReference>
<dbReference type="RefSeq" id="XP_002292898.1">
    <property type="nucleotide sequence ID" value="XM_002292862.1"/>
</dbReference>
<dbReference type="PANTHER" id="PTHR19879">
    <property type="entry name" value="TRANSCRIPTION INITIATION FACTOR TFIID"/>
    <property type="match status" value="1"/>
</dbReference>
<dbReference type="Pfam" id="PF25175">
    <property type="entry name" value="Beta-prop_WDR5"/>
    <property type="match status" value="1"/>
</dbReference>
<feature type="repeat" description="WD" evidence="3">
    <location>
        <begin position="48"/>
        <end position="89"/>
    </location>
</feature>
<dbReference type="CDD" id="cd00200">
    <property type="entry name" value="WD40"/>
    <property type="match status" value="1"/>
</dbReference>
<dbReference type="Proteomes" id="UP000001449">
    <property type="component" value="Chromosome 10"/>
</dbReference>
<dbReference type="FunFam" id="2.130.10.10:FF:000228">
    <property type="entry name" value="COMPASS-like H3K4 histone methylase component WDR5A"/>
    <property type="match status" value="1"/>
</dbReference>
<dbReference type="InterPro" id="IPR020472">
    <property type="entry name" value="WD40_PAC1"/>
</dbReference>
<dbReference type="InterPro" id="IPR015943">
    <property type="entry name" value="WD40/YVTN_repeat-like_dom_sf"/>
</dbReference>
<dbReference type="PROSITE" id="PS00678">
    <property type="entry name" value="WD_REPEATS_1"/>
    <property type="match status" value="4"/>
</dbReference>
<evidence type="ECO:0000313" key="5">
    <source>
        <dbReference type="EMBL" id="EED90094.1"/>
    </source>
</evidence>
<dbReference type="Gene3D" id="2.130.10.10">
    <property type="entry name" value="YVTN repeat-like/Quinoprotein amine dehydrogenase"/>
    <property type="match status" value="1"/>
</dbReference>
<name>B8C9S3_THAPS</name>
<feature type="repeat" description="WD" evidence="3">
    <location>
        <begin position="6"/>
        <end position="47"/>
    </location>
</feature>
<dbReference type="eggNOG" id="KOG0266">
    <property type="taxonomic scope" value="Eukaryota"/>
</dbReference>
<dbReference type="GO" id="GO:0048188">
    <property type="term" value="C:Set1C/COMPASS complex"/>
    <property type="evidence" value="ECO:0000318"/>
    <property type="project" value="GO_Central"/>
</dbReference>
<dbReference type="PANTHER" id="PTHR19879:SF9">
    <property type="entry name" value="TRANSCRIPTION INITIATION FACTOR TFIID SUBUNIT 5"/>
    <property type="match status" value="1"/>
</dbReference>
<dbReference type="HOGENOM" id="CLU_000288_57_1_1"/>
<keyword evidence="2" id="KW-0677">Repeat</keyword>
<evidence type="ECO:0000313" key="6">
    <source>
        <dbReference type="Proteomes" id="UP000001449"/>
    </source>
</evidence>
<feature type="non-terminal residue" evidence="5">
    <location>
        <position position="262"/>
    </location>
</feature>
<dbReference type="InterPro" id="IPR059122">
    <property type="entry name" value="Beta-prop_WDR5-like"/>
</dbReference>
<dbReference type="InterPro" id="IPR001680">
    <property type="entry name" value="WD40_rpt"/>
</dbReference>
<reference evidence="5 6" key="2">
    <citation type="journal article" date="2008" name="Nature">
        <title>The Phaeodactylum genome reveals the evolutionary history of diatom genomes.</title>
        <authorList>
            <person name="Bowler C."/>
            <person name="Allen A.E."/>
            <person name="Badger J.H."/>
            <person name="Grimwood J."/>
            <person name="Jabbari K."/>
            <person name="Kuo A."/>
            <person name="Maheswari U."/>
            <person name="Martens C."/>
            <person name="Maumus F."/>
            <person name="Otillar R.P."/>
            <person name="Rayko E."/>
            <person name="Salamov A."/>
            <person name="Vandepoele K."/>
            <person name="Beszteri B."/>
            <person name="Gruber A."/>
            <person name="Heijde M."/>
            <person name="Katinka M."/>
            <person name="Mock T."/>
            <person name="Valentin K."/>
            <person name="Verret F."/>
            <person name="Berges J.A."/>
            <person name="Brownlee C."/>
            <person name="Cadoret J.P."/>
            <person name="Chiovitti A."/>
            <person name="Choi C.J."/>
            <person name="Coesel S."/>
            <person name="De Martino A."/>
            <person name="Detter J.C."/>
            <person name="Durkin C."/>
            <person name="Falciatore A."/>
            <person name="Fournet J."/>
            <person name="Haruta M."/>
            <person name="Huysman M.J."/>
            <person name="Jenkins B.D."/>
            <person name="Jiroutova K."/>
            <person name="Jorgensen R.E."/>
            <person name="Joubert Y."/>
            <person name="Kaplan A."/>
            <person name="Kroger N."/>
            <person name="Kroth P.G."/>
            <person name="La Roche J."/>
            <person name="Lindquist E."/>
            <person name="Lommer M."/>
            <person name="Martin-Jezequel V."/>
            <person name="Lopez P.J."/>
            <person name="Lucas S."/>
            <person name="Mangogna M."/>
            <person name="McGinnis K."/>
            <person name="Medlin L.K."/>
            <person name="Montsant A."/>
            <person name="Oudot-Le Secq M.P."/>
            <person name="Napoli C."/>
            <person name="Obornik M."/>
            <person name="Parker M.S."/>
            <person name="Petit J.L."/>
            <person name="Porcel B.M."/>
            <person name="Poulsen N."/>
            <person name="Robison M."/>
            <person name="Rychlewski L."/>
            <person name="Rynearson T.A."/>
            <person name="Schmutz J."/>
            <person name="Shapiro H."/>
            <person name="Siaut M."/>
            <person name="Stanley M."/>
            <person name="Sussman M.R."/>
            <person name="Taylor A.R."/>
            <person name="Vardi A."/>
            <person name="von Dassow P."/>
            <person name="Vyverman W."/>
            <person name="Willis A."/>
            <person name="Wyrwicz L.S."/>
            <person name="Rokhsar D.S."/>
            <person name="Weissenbach J."/>
            <person name="Armbrust E.V."/>
            <person name="Green B.R."/>
            <person name="Van de Peer Y."/>
            <person name="Grigoriev I.V."/>
        </authorList>
    </citation>
    <scope>NUCLEOTIDE SEQUENCE [LARGE SCALE GENOMIC DNA]</scope>
    <source>
        <strain evidence="5 6">CCMP1335</strain>
    </source>
</reference>
<evidence type="ECO:0000256" key="3">
    <source>
        <dbReference type="PROSITE-ProRule" id="PRU00221"/>
    </source>
</evidence>
<accession>B8C9S3</accession>
<dbReference type="PROSITE" id="PS50294">
    <property type="entry name" value="WD_REPEATS_REGION"/>
    <property type="match status" value="4"/>
</dbReference>
<sequence>QPKITLVGHFRGINEVTWSPNAAYLATASDDKTCRLWDATTGDALVEFRGHTNFVFSCKFNPRSNLLVSGSFDETVKLWDVRCGECVSTLPAHSDPVTGVDFNRDGTCVVSGSHDGLVRVWDTATGECLKTVYAEGNPPVGGVRYSPNGKFVLAGTLDGKLRLWDVAGKFGRGKCSKTYAGHENARFCAFAAFTSVNPLRQSVVTGSEDGKVYLYDLQSRIVRQTLEGHTDAVLAVDCHDQLELIGSGGMTNDKTVRFWAPI</sequence>
<feature type="repeat" description="WD" evidence="3">
    <location>
        <begin position="133"/>
        <end position="166"/>
    </location>
</feature>
<keyword evidence="6" id="KW-1185">Reference proteome</keyword>
<dbReference type="OMA" id="CKGHDTA"/>
<protein>
    <submittedName>
        <fullName evidence="5">WD40-repeat protein</fullName>
    </submittedName>
</protein>
<dbReference type="AlphaFoldDB" id="B8C9S3"/>
<dbReference type="InParanoid" id="B8C9S3"/>
<dbReference type="SUPFAM" id="SSF50978">
    <property type="entry name" value="WD40 repeat-like"/>
    <property type="match status" value="1"/>
</dbReference>
<dbReference type="InterPro" id="IPR036322">
    <property type="entry name" value="WD40_repeat_dom_sf"/>
</dbReference>
<evidence type="ECO:0000256" key="2">
    <source>
        <dbReference type="ARBA" id="ARBA00022737"/>
    </source>
</evidence>
<proteinExistence type="predicted"/>
<gene>
    <name evidence="5" type="ORF">THAPSDRAFT_36367</name>
</gene>
<evidence type="ECO:0000259" key="4">
    <source>
        <dbReference type="Pfam" id="PF25175"/>
    </source>
</evidence>
<dbReference type="SMART" id="SM00320">
    <property type="entry name" value="WD40"/>
    <property type="match status" value="6"/>
</dbReference>
<dbReference type="EMBL" id="CM000646">
    <property type="protein sequence ID" value="EED90094.1"/>
    <property type="molecule type" value="Genomic_DNA"/>
</dbReference>
<organism evidence="5 6">
    <name type="scientific">Thalassiosira pseudonana</name>
    <name type="common">Marine diatom</name>
    <name type="synonym">Cyclotella nana</name>
    <dbReference type="NCBI Taxonomy" id="35128"/>
    <lineage>
        <taxon>Eukaryota</taxon>
        <taxon>Sar</taxon>
        <taxon>Stramenopiles</taxon>
        <taxon>Ochrophyta</taxon>
        <taxon>Bacillariophyta</taxon>
        <taxon>Coscinodiscophyceae</taxon>
        <taxon>Thalassiosirophycidae</taxon>
        <taxon>Thalassiosirales</taxon>
        <taxon>Thalassiosiraceae</taxon>
        <taxon>Thalassiosira</taxon>
    </lineage>
</organism>